<dbReference type="InterPro" id="IPR005162">
    <property type="entry name" value="Retrotrans_gag_dom"/>
</dbReference>
<organism evidence="4 5">
    <name type="scientific">Centaurea solstitialis</name>
    <name type="common">yellow star-thistle</name>
    <dbReference type="NCBI Taxonomy" id="347529"/>
    <lineage>
        <taxon>Eukaryota</taxon>
        <taxon>Viridiplantae</taxon>
        <taxon>Streptophyta</taxon>
        <taxon>Embryophyta</taxon>
        <taxon>Tracheophyta</taxon>
        <taxon>Spermatophyta</taxon>
        <taxon>Magnoliopsida</taxon>
        <taxon>eudicotyledons</taxon>
        <taxon>Gunneridae</taxon>
        <taxon>Pentapetalae</taxon>
        <taxon>asterids</taxon>
        <taxon>campanulids</taxon>
        <taxon>Asterales</taxon>
        <taxon>Asteraceae</taxon>
        <taxon>Carduoideae</taxon>
        <taxon>Cardueae</taxon>
        <taxon>Centaureinae</taxon>
        <taxon>Centaurea</taxon>
    </lineage>
</organism>
<dbReference type="Pfam" id="PF00098">
    <property type="entry name" value="zf-CCHC"/>
    <property type="match status" value="1"/>
</dbReference>
<evidence type="ECO:0000256" key="1">
    <source>
        <dbReference type="PROSITE-ProRule" id="PRU00047"/>
    </source>
</evidence>
<feature type="domain" description="CCHC-type" evidence="3">
    <location>
        <begin position="219"/>
        <end position="234"/>
    </location>
</feature>
<dbReference type="GO" id="GO:0008270">
    <property type="term" value="F:zinc ion binding"/>
    <property type="evidence" value="ECO:0007669"/>
    <property type="project" value="UniProtKB-KW"/>
</dbReference>
<dbReference type="PROSITE" id="PS50158">
    <property type="entry name" value="ZF_CCHC"/>
    <property type="match status" value="2"/>
</dbReference>
<dbReference type="GO" id="GO:0004190">
    <property type="term" value="F:aspartic-type endopeptidase activity"/>
    <property type="evidence" value="ECO:0007669"/>
    <property type="project" value="InterPro"/>
</dbReference>
<evidence type="ECO:0000313" key="4">
    <source>
        <dbReference type="EMBL" id="KAJ9542165.1"/>
    </source>
</evidence>
<name>A0AA38W7Y7_9ASTR</name>
<keyword evidence="5" id="KW-1185">Reference proteome</keyword>
<dbReference type="CDD" id="cd00303">
    <property type="entry name" value="retropepsin_like"/>
    <property type="match status" value="1"/>
</dbReference>
<dbReference type="SUPFAM" id="SSF57756">
    <property type="entry name" value="Retrovirus zinc finger-like domains"/>
    <property type="match status" value="1"/>
</dbReference>
<dbReference type="PROSITE" id="PS00141">
    <property type="entry name" value="ASP_PROTEASE"/>
    <property type="match status" value="1"/>
</dbReference>
<evidence type="ECO:0000259" key="3">
    <source>
        <dbReference type="PROSITE" id="PS50158"/>
    </source>
</evidence>
<dbReference type="Pfam" id="PF08284">
    <property type="entry name" value="RVP_2"/>
    <property type="match status" value="1"/>
</dbReference>
<keyword evidence="1" id="KW-0863">Zinc-finger</keyword>
<feature type="compositionally biased region" description="Basic and acidic residues" evidence="2">
    <location>
        <begin position="165"/>
        <end position="179"/>
    </location>
</feature>
<protein>
    <recommendedName>
        <fullName evidence="3">CCHC-type domain-containing protein</fullName>
    </recommendedName>
</protein>
<dbReference type="PANTHER" id="PTHR15503:SF42">
    <property type="entry name" value="ZINC FINGER, CCHC-TYPE, RETROTRANSPOSON GAG DOMAIN, ASPARTIC PEPTIDASE DOMAIN PROTEIN-RELATED"/>
    <property type="match status" value="1"/>
</dbReference>
<dbReference type="Gene3D" id="2.40.70.10">
    <property type="entry name" value="Acid Proteases"/>
    <property type="match status" value="1"/>
</dbReference>
<dbReference type="SUPFAM" id="SSF50630">
    <property type="entry name" value="Acid proteases"/>
    <property type="match status" value="1"/>
</dbReference>
<gene>
    <name evidence="4" type="ORF">OSB04_028671</name>
</gene>
<dbReference type="InterPro" id="IPR021109">
    <property type="entry name" value="Peptidase_aspartic_dom_sf"/>
</dbReference>
<dbReference type="InterPro" id="IPR001969">
    <property type="entry name" value="Aspartic_peptidase_AS"/>
</dbReference>
<keyword evidence="1" id="KW-0862">Zinc</keyword>
<dbReference type="InterPro" id="IPR032567">
    <property type="entry name" value="RTL1-rel"/>
</dbReference>
<dbReference type="PANTHER" id="PTHR15503">
    <property type="entry name" value="LDOC1 RELATED"/>
    <property type="match status" value="1"/>
</dbReference>
<evidence type="ECO:0000313" key="5">
    <source>
        <dbReference type="Proteomes" id="UP001172457"/>
    </source>
</evidence>
<dbReference type="SMART" id="SM00343">
    <property type="entry name" value="ZnF_C2HC"/>
    <property type="match status" value="2"/>
</dbReference>
<feature type="domain" description="CCHC-type" evidence="3">
    <location>
        <begin position="239"/>
        <end position="254"/>
    </location>
</feature>
<keyword evidence="1" id="KW-0479">Metal-binding</keyword>
<dbReference type="Gene3D" id="4.10.60.10">
    <property type="entry name" value="Zinc finger, CCHC-type"/>
    <property type="match status" value="1"/>
</dbReference>
<dbReference type="Proteomes" id="UP001172457">
    <property type="component" value="Chromosome 7"/>
</dbReference>
<accession>A0AA38W7Y7</accession>
<evidence type="ECO:0000256" key="2">
    <source>
        <dbReference type="SAM" id="MobiDB-lite"/>
    </source>
</evidence>
<dbReference type="InterPro" id="IPR036875">
    <property type="entry name" value="Znf_CCHC_sf"/>
</dbReference>
<dbReference type="GO" id="GO:0006508">
    <property type="term" value="P:proteolysis"/>
    <property type="evidence" value="ECO:0007669"/>
    <property type="project" value="InterPro"/>
</dbReference>
<dbReference type="GO" id="GO:0003676">
    <property type="term" value="F:nucleic acid binding"/>
    <property type="evidence" value="ECO:0007669"/>
    <property type="project" value="InterPro"/>
</dbReference>
<proteinExistence type="predicted"/>
<dbReference type="InterPro" id="IPR001878">
    <property type="entry name" value="Znf_CCHC"/>
</dbReference>
<comment type="caution">
    <text evidence="4">The sequence shown here is derived from an EMBL/GenBank/DDBJ whole genome shotgun (WGS) entry which is preliminary data.</text>
</comment>
<sequence length="573" mass="63801">MTCKPPFFEGQKDPVACYRWYSAVEGAFRISGCPAGSKVLFAVNLLRNAAKDWWDLILKRFSEAQITALAWEEFKTMFDEEFAPSIEKERIAAEFLNLSQTTETVNEITAKFLEKLLFVPGYANDESLKMARYLGVLKTEIKGAVTTKRCKTFSDMVETARAQEIHLEEKRQGKRKADDQSGPVKKYKGAKGDSKSEPAACSKCGRNHRGECRAHELSCYKCGKPGHFSHDCKETVKTCFHCYQPGHIKPNCPQLNGAPVQAPTPTTLRITDGATTGKSGPVTRGRAFQMTAEEAQAALDEITGIPLLSLISSLLTPKPALVLFDTGATWSYVSHRFCKDFQIELGKLDRPVTIDVAAEEVHVVELVYRGCTIDIFGVQFSINLIPVPMNGIDVVVGIDWMFPNRATTEVAGQLVRIQNPSGGELIVYGKGRRVSTLFCSVAKARKYFQRGGSGFLAYAMVDQTEERKLTVAEIYVKEAAWSTNVNNIGSRGTFHVSQLRKCLADETAHIPLDDIQIDESLNYVERPVVVLDRKLRSGSIERVRSRLGNRKLKCESFTQNRSPIDFGDEIPWG</sequence>
<reference evidence="4" key="1">
    <citation type="submission" date="2023-03" db="EMBL/GenBank/DDBJ databases">
        <title>Chromosome-scale reference genome and RAD-based genetic map of yellow starthistle (Centaurea solstitialis) reveal putative structural variation and QTLs associated with invader traits.</title>
        <authorList>
            <person name="Reatini B."/>
            <person name="Cang F.A."/>
            <person name="Jiang Q."/>
            <person name="Mckibben M.T.W."/>
            <person name="Barker M.S."/>
            <person name="Rieseberg L.H."/>
            <person name="Dlugosch K.M."/>
        </authorList>
    </citation>
    <scope>NUCLEOTIDE SEQUENCE</scope>
    <source>
        <strain evidence="4">CAN-66</strain>
        <tissue evidence="4">Leaf</tissue>
    </source>
</reference>
<feature type="region of interest" description="Disordered" evidence="2">
    <location>
        <begin position="165"/>
        <end position="206"/>
    </location>
</feature>
<dbReference type="Pfam" id="PF03732">
    <property type="entry name" value="Retrotrans_gag"/>
    <property type="match status" value="1"/>
</dbReference>
<dbReference type="AlphaFoldDB" id="A0AA38W7Y7"/>
<dbReference type="EMBL" id="JARYMX010000007">
    <property type="protein sequence ID" value="KAJ9542165.1"/>
    <property type="molecule type" value="Genomic_DNA"/>
</dbReference>